<dbReference type="GO" id="GO:0043531">
    <property type="term" value="F:ADP binding"/>
    <property type="evidence" value="ECO:0007669"/>
    <property type="project" value="InterPro"/>
</dbReference>
<evidence type="ECO:0000256" key="5">
    <source>
        <dbReference type="ARBA" id="ARBA00022821"/>
    </source>
</evidence>
<sequence length="932" mass="106221">MIFFFFERERAAPRHCSPSRRDGFMEVAMGLLSRLILKVGDLLVGEYKLQTGVKGEIMFLQSELESMQAALEEIASAPPDQLDKQDKIWSSEVRELCYDIEDSIDTFVVRCTGGAPAGPDGMRGFIGRSLDLLTRLRIRRQVATDIRDIKRRVIEAGKRHESYRIDVAKPAAVDPRLLAHYKKATELVGIDEARDEVISILMEGDDQVSNQHGKIVSIVGFGGLGKTTLANAVYEKLKEKFDCWAFVSVSQTPDMRKFFKGLLYELGKNVNDETLDERQLIDQVRKFLQMKRYCIVIDDIWNVSIWHMIRCALPDDICAYIIITTTRIFKVAEQVGGAYKMRPLCLDSSRKLLYRRIFGNDEKYKCPDEHLAEVSDMILKKCAGVPLVLITIASLLANRGRNKMEWYEVCNSIGTGLEYGLDIENMRKILAYSYYDLPSHLRTCLLYLSVFPEDYAVTKFRLIWMWIAEGFVQHEVQGKGLYEIGECYFNELINKSLIQPVYDRYDAVIEACRVHDMVLDLIRSISSEENFVTMFNNEHSTSQAKKVRRLLLQSNMVDHDIPWASTSMQQVRSIVAFSLTYNLMLALGSFRVLRVLDLGNCYLPQDCDLKHLGNLFHLRYLGLGKTSCAQLPDDVGNLRYLQTLDLVGTHFGSLPSTVVQLRNLKCLCIDQHTIVPNGIGRLTSLEDLSTLYICDSSNITEELCHLTELRVLEITLFPGRNDTLGNSLVMSLCKLKKMQSLTIWVSGGECNFDAWVAPRHLRSLLLQCCWFSRLPDWMAPSLLDLTIIQISVRELHQDDLEILGRLPALRHLYLMLDHENLKISRRFVIGTSSFPCLVGCRLLGFLGAVMFQRGAMMMLTNLALTFHAREVREITSSDGRFNLGLENLMSLQDVLVYFRSRGASEMEVEEAKAALSHAFEVHPNQLNYDIWG</sequence>
<keyword evidence="5" id="KW-0611">Plant defense</keyword>
<feature type="domain" description="NB-ARC" evidence="7">
    <location>
        <begin position="194"/>
        <end position="348"/>
    </location>
</feature>
<dbReference type="InterPro" id="IPR032675">
    <property type="entry name" value="LRR_dom_sf"/>
</dbReference>
<reference evidence="11 12" key="1">
    <citation type="submission" date="2020-05" db="EMBL/GenBank/DDBJ databases">
        <title>WGS assembly of Panicum virgatum.</title>
        <authorList>
            <person name="Lovell J.T."/>
            <person name="Jenkins J."/>
            <person name="Shu S."/>
            <person name="Juenger T.E."/>
            <person name="Schmutz J."/>
        </authorList>
    </citation>
    <scope>NUCLEOTIDE SEQUENCE [LARGE SCALE GENOMIC DNA]</scope>
    <source>
        <strain evidence="11">AP13</strain>
        <strain evidence="12">cv. AP13</strain>
    </source>
</reference>
<dbReference type="InterPro" id="IPR002182">
    <property type="entry name" value="NB-ARC"/>
</dbReference>
<evidence type="ECO:0000313" key="12">
    <source>
        <dbReference type="Proteomes" id="UP000823388"/>
    </source>
</evidence>
<protein>
    <submittedName>
        <fullName evidence="11">Uncharacterized protein</fullName>
    </submittedName>
</protein>
<dbReference type="InterPro" id="IPR055414">
    <property type="entry name" value="LRR_R13L4/SHOC2-like"/>
</dbReference>
<dbReference type="Gene3D" id="1.20.5.4130">
    <property type="match status" value="1"/>
</dbReference>
<dbReference type="Gene3D" id="1.10.10.10">
    <property type="entry name" value="Winged helix-like DNA-binding domain superfamily/Winged helix DNA-binding domain"/>
    <property type="match status" value="1"/>
</dbReference>
<dbReference type="Pfam" id="PF23559">
    <property type="entry name" value="WHD_DRP"/>
    <property type="match status" value="1"/>
</dbReference>
<dbReference type="SUPFAM" id="SSF52540">
    <property type="entry name" value="P-loop containing nucleoside triphosphate hydrolases"/>
    <property type="match status" value="1"/>
</dbReference>
<dbReference type="PRINTS" id="PR00364">
    <property type="entry name" value="DISEASERSIST"/>
</dbReference>
<dbReference type="Gene3D" id="3.40.50.300">
    <property type="entry name" value="P-loop containing nucleotide triphosphate hydrolases"/>
    <property type="match status" value="1"/>
</dbReference>
<keyword evidence="3" id="KW-0677">Repeat</keyword>
<dbReference type="Pfam" id="PF00931">
    <property type="entry name" value="NB-ARC"/>
    <property type="match status" value="1"/>
</dbReference>
<feature type="domain" description="Disease resistance N-terminal" evidence="8">
    <location>
        <begin position="32"/>
        <end position="111"/>
    </location>
</feature>
<dbReference type="EMBL" id="CM029052">
    <property type="protein sequence ID" value="KAG2558835.1"/>
    <property type="molecule type" value="Genomic_DNA"/>
</dbReference>
<evidence type="ECO:0000259" key="8">
    <source>
        <dbReference type="Pfam" id="PF18052"/>
    </source>
</evidence>
<evidence type="ECO:0000313" key="11">
    <source>
        <dbReference type="EMBL" id="KAG2558835.1"/>
    </source>
</evidence>
<dbReference type="PANTHER" id="PTHR23155:SF1116">
    <property type="entry name" value="OS12G0273300 PROTEIN"/>
    <property type="match status" value="1"/>
</dbReference>
<dbReference type="Proteomes" id="UP000823388">
    <property type="component" value="Chromosome 8N"/>
</dbReference>
<dbReference type="Pfam" id="PF23598">
    <property type="entry name" value="LRR_14"/>
    <property type="match status" value="1"/>
</dbReference>
<dbReference type="GO" id="GO:0002758">
    <property type="term" value="P:innate immune response-activating signaling pathway"/>
    <property type="evidence" value="ECO:0007669"/>
    <property type="project" value="UniProtKB-ARBA"/>
</dbReference>
<dbReference type="InterPro" id="IPR044974">
    <property type="entry name" value="Disease_R_plants"/>
</dbReference>
<dbReference type="GO" id="GO:0009626">
    <property type="term" value="P:plant-type hypersensitive response"/>
    <property type="evidence" value="ECO:0007669"/>
    <property type="project" value="UniProtKB-ARBA"/>
</dbReference>
<evidence type="ECO:0000256" key="3">
    <source>
        <dbReference type="ARBA" id="ARBA00022737"/>
    </source>
</evidence>
<keyword evidence="6" id="KW-0175">Coiled coil</keyword>
<comment type="caution">
    <text evidence="11">The sequence shown here is derived from an EMBL/GenBank/DDBJ whole genome shotgun (WGS) entry which is preliminary data.</text>
</comment>
<dbReference type="Gene3D" id="1.10.8.430">
    <property type="entry name" value="Helical domain of apoptotic protease-activating factors"/>
    <property type="match status" value="1"/>
</dbReference>
<dbReference type="GO" id="GO:0042742">
    <property type="term" value="P:defense response to bacterium"/>
    <property type="evidence" value="ECO:0007669"/>
    <property type="project" value="UniProtKB-ARBA"/>
</dbReference>
<dbReference type="PANTHER" id="PTHR23155">
    <property type="entry name" value="DISEASE RESISTANCE PROTEIN RP"/>
    <property type="match status" value="1"/>
</dbReference>
<dbReference type="Pfam" id="PF18052">
    <property type="entry name" value="Rx_N"/>
    <property type="match status" value="1"/>
</dbReference>
<keyword evidence="12" id="KW-1185">Reference proteome</keyword>
<feature type="domain" description="Disease resistance protein winged helix" evidence="9">
    <location>
        <begin position="450"/>
        <end position="522"/>
    </location>
</feature>
<keyword evidence="4" id="KW-0547">Nucleotide-binding</keyword>
<evidence type="ECO:0000259" key="7">
    <source>
        <dbReference type="Pfam" id="PF00931"/>
    </source>
</evidence>
<name>A0A8T0PCZ1_PANVG</name>
<dbReference type="EMBL" id="CM029052">
    <property type="protein sequence ID" value="KAG2558833.1"/>
    <property type="molecule type" value="Genomic_DNA"/>
</dbReference>
<dbReference type="InterPro" id="IPR036388">
    <property type="entry name" value="WH-like_DNA-bd_sf"/>
</dbReference>
<feature type="domain" description="Disease resistance R13L4/SHOC-2-like LRR" evidence="10">
    <location>
        <begin position="570"/>
        <end position="925"/>
    </location>
</feature>
<dbReference type="InterPro" id="IPR038005">
    <property type="entry name" value="RX-like_CC"/>
</dbReference>
<dbReference type="InterPro" id="IPR042197">
    <property type="entry name" value="Apaf_helical"/>
</dbReference>
<evidence type="ECO:0000256" key="1">
    <source>
        <dbReference type="ARBA" id="ARBA00008894"/>
    </source>
</evidence>
<keyword evidence="2" id="KW-0433">Leucine-rich repeat</keyword>
<proteinExistence type="inferred from homology"/>
<dbReference type="FunFam" id="1.10.10.10:FF:000322">
    <property type="entry name" value="Probable disease resistance protein At1g63360"/>
    <property type="match status" value="1"/>
</dbReference>
<dbReference type="AlphaFoldDB" id="A0A8T0PCZ1"/>
<dbReference type="CDD" id="cd14798">
    <property type="entry name" value="RX-CC_like"/>
    <property type="match status" value="1"/>
</dbReference>
<dbReference type="SUPFAM" id="SSF52058">
    <property type="entry name" value="L domain-like"/>
    <property type="match status" value="1"/>
</dbReference>
<evidence type="ECO:0000259" key="9">
    <source>
        <dbReference type="Pfam" id="PF23559"/>
    </source>
</evidence>
<evidence type="ECO:0000256" key="2">
    <source>
        <dbReference type="ARBA" id="ARBA00022614"/>
    </source>
</evidence>
<evidence type="ECO:0000256" key="6">
    <source>
        <dbReference type="ARBA" id="ARBA00023054"/>
    </source>
</evidence>
<gene>
    <name evidence="11" type="ORF">PVAP13_8NG338400</name>
</gene>
<organism evidence="11 12">
    <name type="scientific">Panicum virgatum</name>
    <name type="common">Blackwell switchgrass</name>
    <dbReference type="NCBI Taxonomy" id="38727"/>
    <lineage>
        <taxon>Eukaryota</taxon>
        <taxon>Viridiplantae</taxon>
        <taxon>Streptophyta</taxon>
        <taxon>Embryophyta</taxon>
        <taxon>Tracheophyta</taxon>
        <taxon>Spermatophyta</taxon>
        <taxon>Magnoliopsida</taxon>
        <taxon>Liliopsida</taxon>
        <taxon>Poales</taxon>
        <taxon>Poaceae</taxon>
        <taxon>PACMAD clade</taxon>
        <taxon>Panicoideae</taxon>
        <taxon>Panicodae</taxon>
        <taxon>Paniceae</taxon>
        <taxon>Panicinae</taxon>
        <taxon>Panicum</taxon>
        <taxon>Panicum sect. Hiantes</taxon>
    </lineage>
</organism>
<accession>A0A8T0PCZ1</accession>
<comment type="similarity">
    <text evidence="1">Belongs to the disease resistance NB-LRR family.</text>
</comment>
<dbReference type="InterPro" id="IPR058922">
    <property type="entry name" value="WHD_DRP"/>
</dbReference>
<evidence type="ECO:0000259" key="10">
    <source>
        <dbReference type="Pfam" id="PF23598"/>
    </source>
</evidence>
<evidence type="ECO:0000256" key="4">
    <source>
        <dbReference type="ARBA" id="ARBA00022741"/>
    </source>
</evidence>
<dbReference type="InterPro" id="IPR041118">
    <property type="entry name" value="Rx_N"/>
</dbReference>
<dbReference type="OrthoDB" id="624742at2759"/>
<dbReference type="InterPro" id="IPR027417">
    <property type="entry name" value="P-loop_NTPase"/>
</dbReference>
<dbReference type="Gene3D" id="3.80.10.10">
    <property type="entry name" value="Ribonuclease Inhibitor"/>
    <property type="match status" value="1"/>
</dbReference>